<dbReference type="AlphaFoldDB" id="R7ZVJ3"/>
<name>R7ZVJ3_9BACT</name>
<evidence type="ECO:0000256" key="1">
    <source>
        <dbReference type="ARBA" id="ARBA00022448"/>
    </source>
</evidence>
<keyword evidence="4" id="KW-0812">Transmembrane</keyword>
<keyword evidence="8" id="KW-1133">Transmembrane helix</keyword>
<dbReference type="PANTHER" id="PTHR30042">
    <property type="entry name" value="POTASSIUM-TRANSPORTING ATPASE C CHAIN"/>
    <property type="match status" value="1"/>
</dbReference>
<keyword evidence="3" id="KW-0633">Potassium transport</keyword>
<gene>
    <name evidence="11" type="ORF">ADIS_1284</name>
</gene>
<keyword evidence="12" id="KW-1185">Reference proteome</keyword>
<dbReference type="PATRIC" id="fig|1288963.3.peg.1280"/>
<dbReference type="Proteomes" id="UP000013909">
    <property type="component" value="Unassembled WGS sequence"/>
</dbReference>
<evidence type="ECO:0000313" key="11">
    <source>
        <dbReference type="EMBL" id="EON78087.1"/>
    </source>
</evidence>
<dbReference type="PANTHER" id="PTHR30042:SF2">
    <property type="entry name" value="POTASSIUM-TRANSPORTING ATPASE KDPC SUBUNIT"/>
    <property type="match status" value="1"/>
</dbReference>
<dbReference type="PIRSF" id="PIRSF001296">
    <property type="entry name" value="K_ATPase_KdpC"/>
    <property type="match status" value="1"/>
</dbReference>
<dbReference type="GO" id="GO:0008556">
    <property type="term" value="F:P-type potassium transmembrane transporter activity"/>
    <property type="evidence" value="ECO:0007669"/>
    <property type="project" value="InterPro"/>
</dbReference>
<evidence type="ECO:0000256" key="9">
    <source>
        <dbReference type="ARBA" id="ARBA00023065"/>
    </source>
</evidence>
<evidence type="ECO:0000256" key="4">
    <source>
        <dbReference type="ARBA" id="ARBA00022692"/>
    </source>
</evidence>
<keyword evidence="10" id="KW-0472">Membrane</keyword>
<reference evidence="11 12" key="1">
    <citation type="submission" date="2013-02" db="EMBL/GenBank/DDBJ databases">
        <title>A novel strain isolated from Lonar lake, Maharashtra, India.</title>
        <authorList>
            <person name="Singh A."/>
        </authorList>
    </citation>
    <scope>NUCLEOTIDE SEQUENCE [LARGE SCALE GENOMIC DNA]</scope>
    <source>
        <strain evidence="11 12">AK24</strain>
    </source>
</reference>
<comment type="caution">
    <text evidence="11">The sequence shown here is derived from an EMBL/GenBank/DDBJ whole genome shotgun (WGS) entry which is preliminary data.</text>
</comment>
<evidence type="ECO:0000256" key="5">
    <source>
        <dbReference type="ARBA" id="ARBA00022741"/>
    </source>
</evidence>
<evidence type="ECO:0000256" key="7">
    <source>
        <dbReference type="ARBA" id="ARBA00022958"/>
    </source>
</evidence>
<evidence type="ECO:0000313" key="12">
    <source>
        <dbReference type="Proteomes" id="UP000013909"/>
    </source>
</evidence>
<keyword evidence="6" id="KW-0067">ATP-binding</keyword>
<dbReference type="GO" id="GO:0016020">
    <property type="term" value="C:membrane"/>
    <property type="evidence" value="ECO:0007669"/>
    <property type="project" value="InterPro"/>
</dbReference>
<evidence type="ECO:0000256" key="8">
    <source>
        <dbReference type="ARBA" id="ARBA00022989"/>
    </source>
</evidence>
<dbReference type="Pfam" id="PF02669">
    <property type="entry name" value="KdpC"/>
    <property type="match status" value="1"/>
</dbReference>
<evidence type="ECO:0000256" key="2">
    <source>
        <dbReference type="ARBA" id="ARBA00022475"/>
    </source>
</evidence>
<keyword evidence="7" id="KW-0630">Potassium</keyword>
<dbReference type="EMBL" id="AQHR01000041">
    <property type="protein sequence ID" value="EON78087.1"/>
    <property type="molecule type" value="Genomic_DNA"/>
</dbReference>
<dbReference type="STRING" id="1232681.ADIS_1284"/>
<keyword evidence="11" id="KW-0378">Hydrolase</keyword>
<dbReference type="GO" id="GO:0016787">
    <property type="term" value="F:hydrolase activity"/>
    <property type="evidence" value="ECO:0007669"/>
    <property type="project" value="UniProtKB-KW"/>
</dbReference>
<proteinExistence type="predicted"/>
<keyword evidence="5" id="KW-0547">Nucleotide-binding</keyword>
<protein>
    <submittedName>
        <fullName evidence="11">Potassium-transporting ATPase C chain</fullName>
        <ecNumber evidence="11">3.6.3.12</ecNumber>
    </submittedName>
</protein>
<keyword evidence="1" id="KW-0813">Transport</keyword>
<evidence type="ECO:0000256" key="6">
    <source>
        <dbReference type="ARBA" id="ARBA00022840"/>
    </source>
</evidence>
<dbReference type="InterPro" id="IPR003820">
    <property type="entry name" value="KdpC"/>
</dbReference>
<evidence type="ECO:0000256" key="10">
    <source>
        <dbReference type="ARBA" id="ARBA00023136"/>
    </source>
</evidence>
<organism evidence="11 12">
    <name type="scientific">Lunatimonas lonarensis</name>
    <dbReference type="NCBI Taxonomy" id="1232681"/>
    <lineage>
        <taxon>Bacteria</taxon>
        <taxon>Pseudomonadati</taxon>
        <taxon>Bacteroidota</taxon>
        <taxon>Cytophagia</taxon>
        <taxon>Cytophagales</taxon>
        <taxon>Cyclobacteriaceae</taxon>
    </lineage>
</organism>
<keyword evidence="2" id="KW-1003">Cell membrane</keyword>
<accession>R7ZVJ3</accession>
<dbReference type="GO" id="GO:0005524">
    <property type="term" value="F:ATP binding"/>
    <property type="evidence" value="ECO:0007669"/>
    <property type="project" value="UniProtKB-KW"/>
</dbReference>
<sequence length="158" mass="17435">MPHSANGKPIILDGELRGFEHIAQNFSSQHYFWSRPSDVDYDASDTGGSNFGPTNEIFLSQVEERINYLLENHPEKSKADIPIDLVTASGSGLDPYISLDAAIFQANRVANARNLELSQVTELISEHNKGALFGLFGPKDIVHVLKLNLALDELTNKD</sequence>
<keyword evidence="9" id="KW-0406">Ion transport</keyword>
<evidence type="ECO:0000256" key="3">
    <source>
        <dbReference type="ARBA" id="ARBA00022538"/>
    </source>
</evidence>
<dbReference type="EC" id="3.6.3.12" evidence="11"/>